<protein>
    <submittedName>
        <fullName evidence="4">Retrovirus-related Pol polyprotein from transposon RE1</fullName>
    </submittedName>
</protein>
<dbReference type="PANTHER" id="PTHR35317:SF11">
    <property type="entry name" value="CCHC-TYPE DOMAIN-CONTAINING PROTEIN"/>
    <property type="match status" value="1"/>
</dbReference>
<dbReference type="SUPFAM" id="SSF57756">
    <property type="entry name" value="Retrovirus zinc finger-like domains"/>
    <property type="match status" value="1"/>
</dbReference>
<dbReference type="Gene3D" id="3.30.420.10">
    <property type="entry name" value="Ribonuclease H-like superfamily/Ribonuclease H"/>
    <property type="match status" value="1"/>
</dbReference>
<dbReference type="InterPro" id="IPR036397">
    <property type="entry name" value="RNaseH_sf"/>
</dbReference>
<dbReference type="InterPro" id="IPR001584">
    <property type="entry name" value="Integrase_cat-core"/>
</dbReference>
<accession>A0A438JTG7</accession>
<dbReference type="GO" id="GO:0003676">
    <property type="term" value="F:nucleic acid binding"/>
    <property type="evidence" value="ECO:0007669"/>
    <property type="project" value="InterPro"/>
</dbReference>
<reference evidence="4 5" key="1">
    <citation type="journal article" date="2018" name="PLoS Genet.">
        <title>Population sequencing reveals clonal diversity and ancestral inbreeding in the grapevine cultivar Chardonnay.</title>
        <authorList>
            <person name="Roach M.J."/>
            <person name="Johnson D.L."/>
            <person name="Bohlmann J."/>
            <person name="van Vuuren H.J."/>
            <person name="Jones S.J."/>
            <person name="Pretorius I.S."/>
            <person name="Schmidt S.A."/>
            <person name="Borneman A.R."/>
        </authorList>
    </citation>
    <scope>NUCLEOTIDE SEQUENCE [LARGE SCALE GENOMIC DNA]</scope>
    <source>
        <strain evidence="5">cv. Chardonnay</strain>
        <tissue evidence="4">Leaf</tissue>
    </source>
</reference>
<dbReference type="InterPro" id="IPR012337">
    <property type="entry name" value="RNaseH-like_sf"/>
</dbReference>
<evidence type="ECO:0000259" key="2">
    <source>
        <dbReference type="PROSITE" id="PS50158"/>
    </source>
</evidence>
<dbReference type="GO" id="GO:0008270">
    <property type="term" value="F:zinc ion binding"/>
    <property type="evidence" value="ECO:0007669"/>
    <property type="project" value="UniProtKB-KW"/>
</dbReference>
<name>A0A438JTG7_VITVI</name>
<proteinExistence type="predicted"/>
<sequence>MEESSLTVAPSILDGDNYETWAVRMTVHLQALDVWEAVEENYEVPPLGANPTVTQMKLHKERRTRKAKAKACLFAAVSPSIFIKIMKIDSAAEIWEYLKEEYKGDERIKNMQVMNLIREFEMKKMRESDAVKDYAAQLLSIADKVRLLGKEFSNEKIVQKILVTLPEKYEATISSLENSKDLSTISLTELLHSLEAVEQRRLMRQGDTAEGAFQARMQKNAGHKNGKVNNNKSCGNNQKNGVFPPCPHCKKTNHSPQKCWWRPDVKCNKCGKQGHVERICKNQQQEETSAAVDYCQEEQLFAATCFANKSTSKSWLVDSGCTNHMTNNQDLFRELDRTTISKVRIGNGEYIPVKGKGTVAIKSQTGLKLIYDVLFVPDIDQNLLSVGQLVEKEFKVYFEDRNCIIKDAEGKEVFNIKMKGKSFALNLLEDEHTAILQQDSTTMFWDRRVKHFHHDDVLYMKKNQIAEGLPDLEKDLPICATCQYGKQTKLPFPKKISWRATQKLQLVHTDVDGSQKMPSLKWNANNVHQLTAPYNPQQNGVVERKNRTILKMTRCLLHEKYLPKNFWAKTASRAVYFLNILPTKVLKKQTPFEVWFECLRARLGVCIYEVKEEC</sequence>
<keyword evidence="1" id="KW-0863">Zinc-finger</keyword>
<dbReference type="PROSITE" id="PS50994">
    <property type="entry name" value="INTEGRASE"/>
    <property type="match status" value="1"/>
</dbReference>
<dbReference type="InterPro" id="IPR025724">
    <property type="entry name" value="GAG-pre-integrase_dom"/>
</dbReference>
<dbReference type="PANTHER" id="PTHR35317">
    <property type="entry name" value="OS04G0629600 PROTEIN"/>
    <property type="match status" value="1"/>
</dbReference>
<dbReference type="GO" id="GO:0015074">
    <property type="term" value="P:DNA integration"/>
    <property type="evidence" value="ECO:0007669"/>
    <property type="project" value="InterPro"/>
</dbReference>
<evidence type="ECO:0000259" key="3">
    <source>
        <dbReference type="PROSITE" id="PS50994"/>
    </source>
</evidence>
<feature type="domain" description="CCHC-type" evidence="2">
    <location>
        <begin position="266"/>
        <end position="282"/>
    </location>
</feature>
<dbReference type="PROSITE" id="PS50158">
    <property type="entry name" value="ZF_CCHC"/>
    <property type="match status" value="1"/>
</dbReference>
<dbReference type="SUPFAM" id="SSF53098">
    <property type="entry name" value="Ribonuclease H-like"/>
    <property type="match status" value="1"/>
</dbReference>
<keyword evidence="1" id="KW-0862">Zinc</keyword>
<dbReference type="InterPro" id="IPR054722">
    <property type="entry name" value="PolX-like_BBD"/>
</dbReference>
<dbReference type="Pfam" id="PF13976">
    <property type="entry name" value="gag_pre-integrs"/>
    <property type="match status" value="1"/>
</dbReference>
<evidence type="ECO:0000313" key="5">
    <source>
        <dbReference type="Proteomes" id="UP000288805"/>
    </source>
</evidence>
<dbReference type="InterPro" id="IPR001878">
    <property type="entry name" value="Znf_CCHC"/>
</dbReference>
<comment type="caution">
    <text evidence="4">The sequence shown here is derived from an EMBL/GenBank/DDBJ whole genome shotgun (WGS) entry which is preliminary data.</text>
</comment>
<evidence type="ECO:0000313" key="4">
    <source>
        <dbReference type="EMBL" id="RVX12262.1"/>
    </source>
</evidence>
<keyword evidence="1" id="KW-0479">Metal-binding</keyword>
<feature type="domain" description="Integrase catalytic" evidence="3">
    <location>
        <begin position="528"/>
        <end position="599"/>
    </location>
</feature>
<dbReference type="InterPro" id="IPR036875">
    <property type="entry name" value="Znf_CCHC_sf"/>
</dbReference>
<organism evidence="4 5">
    <name type="scientific">Vitis vinifera</name>
    <name type="common">Grape</name>
    <dbReference type="NCBI Taxonomy" id="29760"/>
    <lineage>
        <taxon>Eukaryota</taxon>
        <taxon>Viridiplantae</taxon>
        <taxon>Streptophyta</taxon>
        <taxon>Embryophyta</taxon>
        <taxon>Tracheophyta</taxon>
        <taxon>Spermatophyta</taxon>
        <taxon>Magnoliopsida</taxon>
        <taxon>eudicotyledons</taxon>
        <taxon>Gunneridae</taxon>
        <taxon>Pentapetalae</taxon>
        <taxon>rosids</taxon>
        <taxon>Vitales</taxon>
        <taxon>Vitaceae</taxon>
        <taxon>Viteae</taxon>
        <taxon>Vitis</taxon>
    </lineage>
</organism>
<gene>
    <name evidence="4" type="primary">RE1_2414</name>
    <name evidence="4" type="ORF">CK203_010639</name>
</gene>
<dbReference type="EMBL" id="QGNW01000028">
    <property type="protein sequence ID" value="RVX12262.1"/>
    <property type="molecule type" value="Genomic_DNA"/>
</dbReference>
<dbReference type="AlphaFoldDB" id="A0A438JTG7"/>
<dbReference type="Proteomes" id="UP000288805">
    <property type="component" value="Unassembled WGS sequence"/>
</dbReference>
<dbReference type="Pfam" id="PF22936">
    <property type="entry name" value="Pol_BBD"/>
    <property type="match status" value="1"/>
</dbReference>
<dbReference type="Pfam" id="PF14223">
    <property type="entry name" value="Retrotran_gag_2"/>
    <property type="match status" value="1"/>
</dbReference>
<evidence type="ECO:0000256" key="1">
    <source>
        <dbReference type="PROSITE-ProRule" id="PRU00047"/>
    </source>
</evidence>